<feature type="binding site" description="in chain A" evidence="3">
    <location>
        <position position="14"/>
    </location>
    <ligand>
        <name>NAD(+)</name>
        <dbReference type="ChEBI" id="CHEBI:57540"/>
        <note>ligand shared between homodimeric partners</note>
    </ligand>
</feature>
<organism evidence="5 6">
    <name type="scientific">Pectobacterium cacticida</name>
    <dbReference type="NCBI Taxonomy" id="69221"/>
    <lineage>
        <taxon>Bacteria</taxon>
        <taxon>Pseudomonadati</taxon>
        <taxon>Pseudomonadota</taxon>
        <taxon>Gammaproteobacteria</taxon>
        <taxon>Enterobacterales</taxon>
        <taxon>Pectobacteriaceae</taxon>
        <taxon>Pectobacterium</taxon>
    </lineage>
</organism>
<comment type="subunit">
    <text evidence="3">Homodimer.</text>
</comment>
<evidence type="ECO:0000259" key="4">
    <source>
        <dbReference type="SMART" id="SM00984"/>
    </source>
</evidence>
<protein>
    <recommendedName>
        <fullName evidence="3">UDP-N-acetyl-D-mannosamine dehydrogenase</fullName>
        <ecNumber evidence="3">1.1.1.336</ecNumber>
    </recommendedName>
    <alternativeName>
        <fullName evidence="3">UDP-ManNAc 6-dehydrogenase</fullName>
    </alternativeName>
</protein>
<dbReference type="Pfam" id="PF03721">
    <property type="entry name" value="UDPG_MGDP_dh_N"/>
    <property type="match status" value="1"/>
</dbReference>
<dbReference type="SUPFAM" id="SSF52413">
    <property type="entry name" value="UDP-glucose/GDP-mannose dehydrogenase C-terminal domain"/>
    <property type="match status" value="1"/>
</dbReference>
<dbReference type="NCBIfam" id="NF008286">
    <property type="entry name" value="PRK11064.1"/>
    <property type="match status" value="1"/>
</dbReference>
<dbReference type="PANTHER" id="PTHR43491:SF1">
    <property type="entry name" value="UDP-N-ACETYL-D-MANNOSAMINE DEHYDROGENASE"/>
    <property type="match status" value="1"/>
</dbReference>
<dbReference type="InterPro" id="IPR032891">
    <property type="entry name" value="WecC"/>
</dbReference>
<evidence type="ECO:0000256" key="2">
    <source>
        <dbReference type="ARBA" id="ARBA00023027"/>
    </source>
</evidence>
<dbReference type="InterPro" id="IPR001732">
    <property type="entry name" value="UDP-Glc/GDP-Man_DH_N"/>
</dbReference>
<feature type="binding site" description="in chain B" evidence="3">
    <location>
        <position position="338"/>
    </location>
    <ligand>
        <name>NAD(+)</name>
        <dbReference type="ChEBI" id="CHEBI:57540"/>
        <note>ligand shared between homodimeric partners</note>
    </ligand>
</feature>
<dbReference type="InterPro" id="IPR017476">
    <property type="entry name" value="UDP-Glc/GDP-Man"/>
</dbReference>
<comment type="catalytic activity">
    <reaction evidence="3">
        <text>UDP-N-acetyl-alpha-D-mannosamine + 2 NAD(+) + H2O = UDP-N-acetyl-alpha-D-mannosaminouronate + 2 NADH + 3 H(+)</text>
        <dbReference type="Rhea" id="RHEA:25780"/>
        <dbReference type="ChEBI" id="CHEBI:15377"/>
        <dbReference type="ChEBI" id="CHEBI:15378"/>
        <dbReference type="ChEBI" id="CHEBI:57540"/>
        <dbReference type="ChEBI" id="CHEBI:57945"/>
        <dbReference type="ChEBI" id="CHEBI:68623"/>
        <dbReference type="ChEBI" id="CHEBI:70731"/>
        <dbReference type="EC" id="1.1.1.336"/>
    </reaction>
</comment>
<proteinExistence type="inferred from homology"/>
<dbReference type="Proteomes" id="UP001379444">
    <property type="component" value="Chromosome"/>
</dbReference>
<dbReference type="InterPro" id="IPR028359">
    <property type="entry name" value="UDP_ManNAc/GlcNAc_DH"/>
</dbReference>
<feature type="binding site" description="in chain A" evidence="3">
    <location>
        <position position="212"/>
    </location>
    <ligand>
        <name>UDP-N-acetyl-alpha-D-mannosaminouronate</name>
        <dbReference type="ChEBI" id="CHEBI:70731"/>
        <note>ligand shared between homodimeric partners</note>
    </ligand>
</feature>
<dbReference type="NCBIfam" id="TIGR03026">
    <property type="entry name" value="NDP-sugDHase"/>
    <property type="match status" value="1"/>
</dbReference>
<dbReference type="InterPro" id="IPR036220">
    <property type="entry name" value="UDP-Glc/GDP-Man_DH_C_sf"/>
</dbReference>
<comment type="similarity">
    <text evidence="3">Belongs to the UDP-glucose/GDP-mannose dehydrogenase family. WecC subfamily.</text>
</comment>
<evidence type="ECO:0000313" key="5">
    <source>
        <dbReference type="EMBL" id="WWO38425.1"/>
    </source>
</evidence>
<dbReference type="Pfam" id="PF03720">
    <property type="entry name" value="UDPG_MGDP_dh_C"/>
    <property type="match status" value="1"/>
</dbReference>
<comment type="pathway">
    <text evidence="3">Bacterial outer membrane biogenesis; enterobacterial common antigen biosynthesis.</text>
</comment>
<dbReference type="Pfam" id="PF00984">
    <property type="entry name" value="UDPG_MGDP_dh"/>
    <property type="match status" value="1"/>
</dbReference>
<feature type="active site" description="Nucleophile" evidence="3">
    <location>
        <position position="266"/>
    </location>
</feature>
<dbReference type="InterPro" id="IPR036291">
    <property type="entry name" value="NAD(P)-bd_dom_sf"/>
</dbReference>
<sequence length="420" mass="45722">MSFTTISVIGLGYIGLPTAAAFASRQRKVIGVDVSKLVVETINRGEIHIVEPDLGALVQIAVEKGYLQATTKPAPADAFLIAVPTPFKGEHEPDLAYVQSAATSIAPVLKKGDLVILESTSPVGTTEQMADWLAGARPDLTFPQQVGETADINIAYCPERVLPGQVVVELIKNDRVIGGMTPVCSARASELYKIFLEGECVVTHSRTAEMCKLTENSFRDVNIAFANELSLICAEQNINVWELIRLANRHPRVNILQPGPGVGGHCIAVDPWFIVAQNPQQARLIHTARLVNDGKPLWVVDRVKAAVADFLAQTDKRASEVTVACFGLAFKPDIDDLRESPAVGITAMIAQWNTGMTLVVEPNIKHLPSGLTGQVKLVETHNALKEADVLVMLVDHRQFKAINPEDVKQQWVIDTKGVWR</sequence>
<feature type="binding site" description="in chain A" evidence="3">
    <location>
        <position position="33"/>
    </location>
    <ligand>
        <name>NAD(+)</name>
        <dbReference type="ChEBI" id="CHEBI:57540"/>
        <note>ligand shared between homodimeric partners</note>
    </ligand>
</feature>
<dbReference type="RefSeq" id="WP_264497540.1">
    <property type="nucleotide sequence ID" value="NZ_CP109947.1"/>
</dbReference>
<feature type="binding site" description="in chain A" evidence="3">
    <location>
        <position position="85"/>
    </location>
    <ligand>
        <name>NAD(+)</name>
        <dbReference type="ChEBI" id="CHEBI:57540"/>
        <note>ligand shared between homodimeric partners</note>
    </ligand>
</feature>
<dbReference type="Gene3D" id="1.20.5.100">
    <property type="entry name" value="Cytochrome c1, transmembrane anchor, C-terminal"/>
    <property type="match status" value="1"/>
</dbReference>
<dbReference type="EMBL" id="CP125967">
    <property type="protein sequence ID" value="WWO38425.1"/>
    <property type="molecule type" value="Genomic_DNA"/>
</dbReference>
<gene>
    <name evidence="3 5" type="primary">wecC</name>
    <name evidence="5" type="ORF">QNA12_18435</name>
</gene>
<feature type="binding site" description="in chain A" evidence="3">
    <location>
        <position position="126"/>
    </location>
    <ligand>
        <name>NAD(+)</name>
        <dbReference type="ChEBI" id="CHEBI:57540"/>
        <note>ligand shared between homodimeric partners</note>
    </ligand>
</feature>
<dbReference type="PANTHER" id="PTHR43491">
    <property type="entry name" value="UDP-N-ACETYL-D-MANNOSAMINE DEHYDROGENASE"/>
    <property type="match status" value="1"/>
</dbReference>
<dbReference type="SUPFAM" id="SSF51735">
    <property type="entry name" value="NAD(P)-binding Rossmann-fold domains"/>
    <property type="match status" value="1"/>
</dbReference>
<keyword evidence="1 3" id="KW-0560">Oxidoreductase</keyword>
<feature type="binding site" description="in chain A" evidence="3">
    <location>
        <position position="331"/>
    </location>
    <ligand>
        <name>UDP-N-acetyl-alpha-D-mannosaminouronate</name>
        <dbReference type="ChEBI" id="CHEBI:70731"/>
        <note>ligand shared between homodimeric partners</note>
    </ligand>
</feature>
<evidence type="ECO:0000256" key="1">
    <source>
        <dbReference type="ARBA" id="ARBA00023002"/>
    </source>
</evidence>
<feature type="binding site" description="in chain A" evidence="3">
    <location>
        <position position="416"/>
    </location>
    <ligand>
        <name>UDP-N-acetyl-alpha-D-mannosaminouronate</name>
        <dbReference type="ChEBI" id="CHEBI:70731"/>
        <note>ligand shared between homodimeric partners</note>
    </ligand>
</feature>
<name>A0ABZ2GB08_9GAMM</name>
<reference evidence="5 6" key="1">
    <citation type="journal article" date="2024" name="Front. Plant Sci.">
        <title>Comprehensive phenomic and genomic studies of the species, Pectobacterium cacticida and proposal for reclassification as Alcorniella cacticida comb. nov.</title>
        <authorList>
            <person name="Jonca J."/>
            <person name="Pirhonen M."/>
            <person name="Waleron M.M."/>
            <person name="Gawor J."/>
            <person name="Mrozik A."/>
            <person name="Smoktunowicz M."/>
            <person name="Waleron K."/>
            <person name="Waleron M."/>
        </authorList>
    </citation>
    <scope>NUCLEOTIDE SEQUENCE [LARGE SCALE GENOMIC DNA]</scope>
    <source>
        <strain evidence="5 6">DPMP6</strain>
    </source>
</reference>
<feature type="binding site" description="in chain A" evidence="3">
    <location>
        <position position="263"/>
    </location>
    <ligand>
        <name>UDP-N-acetyl-alpha-D-mannosaminouronate</name>
        <dbReference type="ChEBI" id="CHEBI:70731"/>
        <note>ligand shared between homodimeric partners</note>
    </ligand>
</feature>
<dbReference type="EC" id="1.1.1.336" evidence="3"/>
<dbReference type="InterPro" id="IPR014026">
    <property type="entry name" value="UDP-Glc/GDP-Man_DH_dimer"/>
</dbReference>
<dbReference type="InterPro" id="IPR014027">
    <property type="entry name" value="UDP-Glc/GDP-Man_DH_C"/>
</dbReference>
<feature type="binding site" description="in chain A" evidence="3">
    <location>
        <position position="219"/>
    </location>
    <ligand>
        <name>UDP-N-acetyl-alpha-D-mannosaminouronate</name>
        <dbReference type="ChEBI" id="CHEBI:70731"/>
        <note>ligand shared between homodimeric partners</note>
    </ligand>
</feature>
<evidence type="ECO:0000313" key="6">
    <source>
        <dbReference type="Proteomes" id="UP001379444"/>
    </source>
</evidence>
<feature type="binding site" description="in chain A" evidence="3">
    <location>
        <position position="160"/>
    </location>
    <ligand>
        <name>UDP-N-acetyl-alpha-D-mannosaminouronate</name>
        <dbReference type="ChEBI" id="CHEBI:70731"/>
        <note>ligand shared between homodimeric partners</note>
    </ligand>
</feature>
<feature type="binding site" description="in chain A" evidence="3">
    <location>
        <position position="13"/>
    </location>
    <ligand>
        <name>NAD(+)</name>
        <dbReference type="ChEBI" id="CHEBI:57540"/>
        <note>ligand shared between homodimeric partners</note>
    </ligand>
</feature>
<feature type="active site" description="Proton donor/acceptor" evidence="3">
    <location>
        <position position="212"/>
    </location>
</feature>
<dbReference type="SMART" id="SM00984">
    <property type="entry name" value="UDPG_MGDP_dh_C"/>
    <property type="match status" value="1"/>
</dbReference>
<accession>A0ABZ2GB08</accession>
<feature type="binding site" description="in chain A" evidence="3">
    <location>
        <position position="161"/>
    </location>
    <ligand>
        <name>UDP-N-acetyl-alpha-D-mannosaminouronate</name>
        <dbReference type="ChEBI" id="CHEBI:70731"/>
        <note>ligand shared between homodimeric partners</note>
    </ligand>
</feature>
<feature type="domain" description="UDP-glucose/GDP-mannose dehydrogenase C-terminal" evidence="4">
    <location>
        <begin position="324"/>
        <end position="420"/>
    </location>
</feature>
<feature type="binding site" description="in chain B" evidence="3">
    <location>
        <position position="250"/>
    </location>
    <ligand>
        <name>UDP-N-acetyl-alpha-D-mannosaminouronate</name>
        <dbReference type="ChEBI" id="CHEBI:70731"/>
        <note>ligand shared between homodimeric partners</note>
    </ligand>
</feature>
<keyword evidence="2 3" id="KW-0520">NAD</keyword>
<feature type="binding site" description="in chain A" evidence="3">
    <location>
        <position position="216"/>
    </location>
    <ligand>
        <name>UDP-N-acetyl-alpha-D-mannosaminouronate</name>
        <dbReference type="ChEBI" id="CHEBI:70731"/>
        <note>ligand shared between homodimeric partners</note>
    </ligand>
</feature>
<dbReference type="GO" id="GO:0089714">
    <property type="term" value="F:UDP-N-acetyl-D-mannosamine dehydrogenase activity"/>
    <property type="evidence" value="ECO:0007669"/>
    <property type="project" value="UniProtKB-EC"/>
</dbReference>
<comment type="function">
    <text evidence="3">Catalyzes the four-electron oxidation of UDP-N-acetyl-D-mannosamine (UDP-ManNAc), reducing NAD(+) and releasing UDP-N-acetylmannosaminuronic acid (UDP-ManNAcA).</text>
</comment>
<dbReference type="Gene3D" id="3.40.50.720">
    <property type="entry name" value="NAD(P)-binding Rossmann-like Domain"/>
    <property type="match status" value="2"/>
</dbReference>
<dbReference type="HAMAP" id="MF_02029">
    <property type="entry name" value="WecC_RffD"/>
    <property type="match status" value="1"/>
</dbReference>
<keyword evidence="6" id="KW-1185">Reference proteome</keyword>
<dbReference type="InterPro" id="IPR008927">
    <property type="entry name" value="6-PGluconate_DH-like_C_sf"/>
</dbReference>
<feature type="binding site" description="in chain B" evidence="3">
    <location>
        <position position="252"/>
    </location>
    <ligand>
        <name>UDP-N-acetyl-alpha-D-mannosaminouronate</name>
        <dbReference type="ChEBI" id="CHEBI:70731"/>
        <note>ligand shared between homodimeric partners</note>
    </ligand>
</feature>
<evidence type="ECO:0000256" key="3">
    <source>
        <dbReference type="HAMAP-Rule" id="MF_02029"/>
    </source>
</evidence>
<dbReference type="PIRSF" id="PIRSF000124">
    <property type="entry name" value="UDPglc_GDPman_dh"/>
    <property type="match status" value="1"/>
</dbReference>
<dbReference type="SUPFAM" id="SSF48179">
    <property type="entry name" value="6-phosphogluconate dehydrogenase C-terminal domain-like"/>
    <property type="match status" value="1"/>
</dbReference>
<dbReference type="PIRSF" id="PIRSF500136">
    <property type="entry name" value="UDP_ManNAc_DH"/>
    <property type="match status" value="1"/>
</dbReference>
<feature type="binding site" description="in chain A" evidence="3">
    <location>
        <position position="330"/>
    </location>
    <ligand>
        <name>UDP-N-acetyl-alpha-D-mannosaminouronate</name>
        <dbReference type="ChEBI" id="CHEBI:70731"/>
        <note>ligand shared between homodimeric partners</note>
    </ligand>
</feature>